<dbReference type="InterPro" id="IPR017438">
    <property type="entry name" value="ATP-NAD_kinase_N"/>
</dbReference>
<dbReference type="InterPro" id="IPR016064">
    <property type="entry name" value="NAD/diacylglycerol_kinase_sf"/>
</dbReference>
<evidence type="ECO:0000256" key="2">
    <source>
        <dbReference type="ARBA" id="ARBA00022741"/>
    </source>
</evidence>
<dbReference type="SUPFAM" id="SSF111331">
    <property type="entry name" value="NAD kinase/diacylglycerol kinase-like"/>
    <property type="match status" value="1"/>
</dbReference>
<keyword evidence="2" id="KW-0547">Nucleotide-binding</keyword>
<evidence type="ECO:0000256" key="4">
    <source>
        <dbReference type="ARBA" id="ARBA00022840"/>
    </source>
</evidence>
<comment type="caution">
    <text evidence="6">The sequence shown here is derived from an EMBL/GenBank/DDBJ whole genome shotgun (WGS) entry which is preliminary data.</text>
</comment>
<keyword evidence="1" id="KW-0808">Transferase</keyword>
<organism evidence="6 7">
    <name type="scientific">Talaromyces proteolyticus</name>
    <dbReference type="NCBI Taxonomy" id="1131652"/>
    <lineage>
        <taxon>Eukaryota</taxon>
        <taxon>Fungi</taxon>
        <taxon>Dikarya</taxon>
        <taxon>Ascomycota</taxon>
        <taxon>Pezizomycotina</taxon>
        <taxon>Eurotiomycetes</taxon>
        <taxon>Eurotiomycetidae</taxon>
        <taxon>Eurotiales</taxon>
        <taxon>Trichocomaceae</taxon>
        <taxon>Talaromyces</taxon>
        <taxon>Talaromyces sect. Bacilispori</taxon>
    </lineage>
</organism>
<protein>
    <submittedName>
        <fullName evidence="6">Sphingosine kinase</fullName>
    </submittedName>
</protein>
<dbReference type="Pfam" id="PF24321">
    <property type="entry name" value="DUF7493"/>
    <property type="match status" value="1"/>
</dbReference>
<dbReference type="GeneID" id="70239897"/>
<name>A0AAD4PY45_9EURO</name>
<dbReference type="Pfam" id="PF00781">
    <property type="entry name" value="DAGK_cat"/>
    <property type="match status" value="1"/>
</dbReference>
<keyword evidence="4" id="KW-0067">ATP-binding</keyword>
<dbReference type="PROSITE" id="PS50146">
    <property type="entry name" value="DAGK"/>
    <property type="match status" value="1"/>
</dbReference>
<dbReference type="InterPro" id="IPR045540">
    <property type="entry name" value="YegS/DAGK_C"/>
</dbReference>
<dbReference type="GO" id="GO:0005524">
    <property type="term" value="F:ATP binding"/>
    <property type="evidence" value="ECO:0007669"/>
    <property type="project" value="UniProtKB-KW"/>
</dbReference>
<dbReference type="Pfam" id="PF19279">
    <property type="entry name" value="YegS_C"/>
    <property type="match status" value="1"/>
</dbReference>
<dbReference type="RefSeq" id="XP_046072050.1">
    <property type="nucleotide sequence ID" value="XM_046209610.1"/>
</dbReference>
<dbReference type="EMBL" id="JAJTJA010000006">
    <property type="protein sequence ID" value="KAH8697349.1"/>
    <property type="molecule type" value="Genomic_DNA"/>
</dbReference>
<gene>
    <name evidence="6" type="ORF">BGW36DRAFT_166382</name>
</gene>
<dbReference type="PANTHER" id="PTHR12358:SF31">
    <property type="entry name" value="ACYLGLYCEROL KINASE, MITOCHONDRIAL"/>
    <property type="match status" value="1"/>
</dbReference>
<evidence type="ECO:0000256" key="3">
    <source>
        <dbReference type="ARBA" id="ARBA00022777"/>
    </source>
</evidence>
<sequence>MSTENPTQKSPNIADSLAATSAAETFNPNYVLDVGNNITLTLGADTLLIQDPKIVKNIRFCGLRTTESTASQEIPFYNILAVDASDSTLTIKYARLILKDDYTPSTLQYVLHGDAARAEPWIERLLELAYGDAQRNKRLRVLINPYGGKGYAKDLYTEYAAPMFEAAGCTTDLETTTHTGHATEISENIDIDAYDAIVCCSGDGLPYEVLNGLAKKPNASEALTRIAVVMLPCGSGNALAWNLFGTNSVSSVALGIIKGLRTPMDLTSITQHNARTLSFLSQSYGIIAESDLGTDHLRWMGAARFTYGFLVRLIGQITYPCDLAFKVEIDQKDKIKEHYYAYKNKKPELRPVGPGDQTGKGLPSLKYGTIDDELPSDWEKLSTDTLGNFYAGNMAIMSADINFFPASLPNDGMIDLVMIDGKAGRLKALSMMTAVENGAHFDYPEVVARKVTGYRLVPRNRDDGYISVDGERIPFAPFQVEVHQGLGTVLSKSGHLYEAQGPS</sequence>
<dbReference type="SMART" id="SM00046">
    <property type="entry name" value="DAGKc"/>
    <property type="match status" value="1"/>
</dbReference>
<dbReference type="GO" id="GO:0016020">
    <property type="term" value="C:membrane"/>
    <property type="evidence" value="ECO:0007669"/>
    <property type="project" value="TreeGrafter"/>
</dbReference>
<reference evidence="6" key="1">
    <citation type="submission" date="2021-12" db="EMBL/GenBank/DDBJ databases">
        <title>Convergent genome expansion in fungi linked to evolution of root-endophyte symbiosis.</title>
        <authorList>
            <consortium name="DOE Joint Genome Institute"/>
            <person name="Ke Y.-H."/>
            <person name="Bonito G."/>
            <person name="Liao H.-L."/>
            <person name="Looney B."/>
            <person name="Rojas-Flechas A."/>
            <person name="Nash J."/>
            <person name="Hameed K."/>
            <person name="Schadt C."/>
            <person name="Martin F."/>
            <person name="Crous P.W."/>
            <person name="Miettinen O."/>
            <person name="Magnuson J.K."/>
            <person name="Labbe J."/>
            <person name="Jacobson D."/>
            <person name="Doktycz M.J."/>
            <person name="Veneault-Fourrey C."/>
            <person name="Kuo A."/>
            <person name="Mondo S."/>
            <person name="Calhoun S."/>
            <person name="Riley R."/>
            <person name="Ohm R."/>
            <person name="LaButti K."/>
            <person name="Andreopoulos B."/>
            <person name="Pangilinan J."/>
            <person name="Nolan M."/>
            <person name="Tritt A."/>
            <person name="Clum A."/>
            <person name="Lipzen A."/>
            <person name="Daum C."/>
            <person name="Barry K."/>
            <person name="Grigoriev I.V."/>
            <person name="Vilgalys R."/>
        </authorList>
    </citation>
    <scope>NUCLEOTIDE SEQUENCE</scope>
    <source>
        <strain evidence="6">PMI_201</strain>
    </source>
</reference>
<evidence type="ECO:0000313" key="7">
    <source>
        <dbReference type="Proteomes" id="UP001201262"/>
    </source>
</evidence>
<feature type="domain" description="DAGKc" evidence="5">
    <location>
        <begin position="134"/>
        <end position="273"/>
    </location>
</feature>
<dbReference type="Gene3D" id="2.60.200.40">
    <property type="match status" value="1"/>
</dbReference>
<proteinExistence type="predicted"/>
<dbReference type="InterPro" id="IPR050187">
    <property type="entry name" value="Lipid_Phosphate_FormReg"/>
</dbReference>
<evidence type="ECO:0000259" key="5">
    <source>
        <dbReference type="PROSITE" id="PS50146"/>
    </source>
</evidence>
<keyword evidence="7" id="KW-1185">Reference proteome</keyword>
<keyword evidence="3 6" id="KW-0418">Kinase</keyword>
<dbReference type="Gene3D" id="3.40.50.10330">
    <property type="entry name" value="Probable inorganic polyphosphate/atp-NAD kinase, domain 1"/>
    <property type="match status" value="1"/>
</dbReference>
<evidence type="ECO:0000313" key="6">
    <source>
        <dbReference type="EMBL" id="KAH8697349.1"/>
    </source>
</evidence>
<dbReference type="GO" id="GO:0001727">
    <property type="term" value="F:lipid kinase activity"/>
    <property type="evidence" value="ECO:0007669"/>
    <property type="project" value="TreeGrafter"/>
</dbReference>
<dbReference type="InterPro" id="IPR055916">
    <property type="entry name" value="DUF7493"/>
</dbReference>
<dbReference type="GO" id="GO:0046512">
    <property type="term" value="P:sphingosine biosynthetic process"/>
    <property type="evidence" value="ECO:0007669"/>
    <property type="project" value="TreeGrafter"/>
</dbReference>
<accession>A0AAD4PY45</accession>
<evidence type="ECO:0000256" key="1">
    <source>
        <dbReference type="ARBA" id="ARBA00022679"/>
    </source>
</evidence>
<dbReference type="Proteomes" id="UP001201262">
    <property type="component" value="Unassembled WGS sequence"/>
</dbReference>
<dbReference type="PANTHER" id="PTHR12358">
    <property type="entry name" value="SPHINGOSINE KINASE"/>
    <property type="match status" value="1"/>
</dbReference>
<dbReference type="InterPro" id="IPR001206">
    <property type="entry name" value="Diacylglycerol_kinase_cat_dom"/>
</dbReference>
<dbReference type="AlphaFoldDB" id="A0AAD4PY45"/>
<dbReference type="GO" id="GO:0005737">
    <property type="term" value="C:cytoplasm"/>
    <property type="evidence" value="ECO:0007669"/>
    <property type="project" value="TreeGrafter"/>
</dbReference>